<dbReference type="InterPro" id="IPR058912">
    <property type="entry name" value="HTH_animal"/>
</dbReference>
<sequence>MPRLIESRTWDILSSVPAEYFRLVKEVLSLRQKITVTRQCTHFLRRCIKHHVIPNFIANRQLHEVCGYPEGSQEVRTLERRILLMALKNKRDHLYSCITKCVAKELCCERFLPDNLWRRIVGESKHICDSIRSVTKVRLQKKFYGLVNQERCQLASEHTGATPAAERGSGSFGSGSRVTVIGNAALSNDAVALLELGPSYAPSQSLGHGTLRKMVGSLQALHDRLRRKAKMDSLSENAQRVEHNTAIPPLPFPAMFLPPQEPNVVADTKFRLFATTLFSELRRNIGVRVPPNLSAAQRRGLKELRELSQSGAIKISVSDKGGEFVVLSQDLDRAMTRLHLQDQSTYSPSAPEEFTRQYRHLNKVWTETAKLANLPKTVISRLKCDLPICPVLYLLVKTHKLPQDGIQVEDPSRFNVRPIISCVGGPTDRIAWFLNLILIQLLRFVPAHLPNTNGFLRILREARLERGNVMESFDVTSLYTNVPRESALQAVLEILSEHHANLNLYGLTIRHIMLLLDESLKCNVFRWSGEYYKQVRGLAMGQRLAPALAIAFMSKVEKPVLERRPIIYCRYIDDCFVVCSTQTEMDTCFELLNRQSEHIKFTREKPAENWLAFLNVQIQFSHGIQKNKWYRKSSSKNILVHCSSAHPLKTKTAVVKNMFKTASAVSSEGDFRAESMEMARQIAQENGYGCNGQPAWRKRRARMEHAQEEERTKVPFCVPFVSDEMSAAIRACLRKADLQDSVRVVEIPPSNLKRQLVRNRLYDRRCQTPSCVICPSGKEGDCMISGVVYLITCQLCGEEYVGETGRPLCIRIKEHLDGLKKSRKSTPLGDHRIQHHENEGVTVSVMILSREDDISARKTLEALWIAAKNPTINRKDECVAITRELAPFADLCGFDLHSRYPRGGAGAGVTGENTQTR</sequence>
<dbReference type="AlphaFoldDB" id="A0A7I4YXQ5"/>
<dbReference type="InterPro" id="IPR000305">
    <property type="entry name" value="GIY-YIG_endonuc"/>
</dbReference>
<dbReference type="InterPro" id="IPR000477">
    <property type="entry name" value="RT_dom"/>
</dbReference>
<evidence type="ECO:0000313" key="4">
    <source>
        <dbReference type="WBParaSite" id="HCON_00146390-00001"/>
    </source>
</evidence>
<dbReference type="OrthoDB" id="10034600at2759"/>
<dbReference type="PROSITE" id="PS50878">
    <property type="entry name" value="RT_POL"/>
    <property type="match status" value="1"/>
</dbReference>
<dbReference type="PANTHER" id="PTHR21301">
    <property type="entry name" value="REVERSE TRANSCRIPTASE"/>
    <property type="match status" value="1"/>
</dbReference>
<dbReference type="InterPro" id="IPR043502">
    <property type="entry name" value="DNA/RNA_pol_sf"/>
</dbReference>
<evidence type="ECO:0000259" key="1">
    <source>
        <dbReference type="PROSITE" id="PS50164"/>
    </source>
</evidence>
<proteinExistence type="predicted"/>
<dbReference type="Pfam" id="PF26215">
    <property type="entry name" value="HTH_animal"/>
    <property type="match status" value="1"/>
</dbReference>
<evidence type="ECO:0000259" key="2">
    <source>
        <dbReference type="PROSITE" id="PS50878"/>
    </source>
</evidence>
<dbReference type="PANTHER" id="PTHR21301:SF10">
    <property type="entry name" value="REVERSE TRANSCRIPTASE DOMAIN-CONTAINING PROTEIN"/>
    <property type="match status" value="1"/>
</dbReference>
<reference evidence="4" key="1">
    <citation type="submission" date="2020-12" db="UniProtKB">
        <authorList>
            <consortium name="WormBaseParasite"/>
        </authorList>
    </citation>
    <scope>IDENTIFICATION</scope>
    <source>
        <strain evidence="4">MHco3</strain>
    </source>
</reference>
<feature type="domain" description="GIY-YIG" evidence="1">
    <location>
        <begin position="784"/>
        <end position="874"/>
    </location>
</feature>
<organism evidence="3 4">
    <name type="scientific">Haemonchus contortus</name>
    <name type="common">Barber pole worm</name>
    <dbReference type="NCBI Taxonomy" id="6289"/>
    <lineage>
        <taxon>Eukaryota</taxon>
        <taxon>Metazoa</taxon>
        <taxon>Ecdysozoa</taxon>
        <taxon>Nematoda</taxon>
        <taxon>Chromadorea</taxon>
        <taxon>Rhabditida</taxon>
        <taxon>Rhabditina</taxon>
        <taxon>Rhabditomorpha</taxon>
        <taxon>Strongyloidea</taxon>
        <taxon>Trichostrongylidae</taxon>
        <taxon>Haemonchus</taxon>
    </lineage>
</organism>
<dbReference type="WBParaSite" id="HCON_00146390-00001">
    <property type="protein sequence ID" value="HCON_00146390-00001"/>
    <property type="gene ID" value="HCON_00146390"/>
</dbReference>
<name>A0A7I4YXQ5_HAECO</name>
<evidence type="ECO:0000313" key="3">
    <source>
        <dbReference type="Proteomes" id="UP000025227"/>
    </source>
</evidence>
<dbReference type="PROSITE" id="PS50164">
    <property type="entry name" value="GIY_YIG"/>
    <property type="match status" value="1"/>
</dbReference>
<accession>A0A7I4YXQ5</accession>
<feature type="domain" description="Reverse transcriptase" evidence="2">
    <location>
        <begin position="355"/>
        <end position="618"/>
    </location>
</feature>
<dbReference type="Pfam" id="PF00078">
    <property type="entry name" value="RVT_1"/>
    <property type="match status" value="1"/>
</dbReference>
<protein>
    <submittedName>
        <fullName evidence="4">Reverse transcriptase domain-containing protein</fullName>
    </submittedName>
</protein>
<dbReference type="CDD" id="cd10442">
    <property type="entry name" value="GIY-YIG_PLEs"/>
    <property type="match status" value="1"/>
</dbReference>
<keyword evidence="3" id="KW-1185">Reference proteome</keyword>
<dbReference type="Proteomes" id="UP000025227">
    <property type="component" value="Unplaced"/>
</dbReference>
<dbReference type="SUPFAM" id="SSF56672">
    <property type="entry name" value="DNA/RNA polymerases"/>
    <property type="match status" value="1"/>
</dbReference>